<reference evidence="1" key="2">
    <citation type="journal article" date="2023" name="IMA Fungus">
        <title>Comparative genomic study of the Penicillium genus elucidates a diverse pangenome and 15 lateral gene transfer events.</title>
        <authorList>
            <person name="Petersen C."/>
            <person name="Sorensen T."/>
            <person name="Nielsen M.R."/>
            <person name="Sondergaard T.E."/>
            <person name="Sorensen J.L."/>
            <person name="Fitzpatrick D.A."/>
            <person name="Frisvad J.C."/>
            <person name="Nielsen K.L."/>
        </authorList>
    </citation>
    <scope>NUCLEOTIDE SEQUENCE</scope>
    <source>
        <strain evidence="1">IBT 30728</strain>
    </source>
</reference>
<evidence type="ECO:0000313" key="1">
    <source>
        <dbReference type="EMBL" id="KAJ5495146.1"/>
    </source>
</evidence>
<dbReference type="EMBL" id="JAPWDQ010000001">
    <property type="protein sequence ID" value="KAJ5495146.1"/>
    <property type="molecule type" value="Genomic_DNA"/>
</dbReference>
<gene>
    <name evidence="1" type="ORF">N7539_000262</name>
</gene>
<proteinExistence type="predicted"/>
<keyword evidence="2" id="KW-1185">Reference proteome</keyword>
<organism evidence="1 2">
    <name type="scientific">Penicillium diatomitis</name>
    <dbReference type="NCBI Taxonomy" id="2819901"/>
    <lineage>
        <taxon>Eukaryota</taxon>
        <taxon>Fungi</taxon>
        <taxon>Dikarya</taxon>
        <taxon>Ascomycota</taxon>
        <taxon>Pezizomycotina</taxon>
        <taxon>Eurotiomycetes</taxon>
        <taxon>Eurotiomycetidae</taxon>
        <taxon>Eurotiales</taxon>
        <taxon>Aspergillaceae</taxon>
        <taxon>Penicillium</taxon>
    </lineage>
</organism>
<dbReference type="AlphaFoldDB" id="A0A9X0C257"/>
<dbReference type="Proteomes" id="UP001148312">
    <property type="component" value="Unassembled WGS sequence"/>
</dbReference>
<name>A0A9X0C257_9EURO</name>
<dbReference type="RefSeq" id="XP_056794159.1">
    <property type="nucleotide sequence ID" value="XM_056929866.1"/>
</dbReference>
<sequence length="484" mass="53947">MDTSCPVRTFQLRLIEKMTSDEWECPEIARLQAICTPKITPENEQFVRTYHPGLRCHDYVFVSHPQYGPEVWLVYDRIDYITVAGRPCHTFPKDSGNLCPEGSVQSRPALSDNRLFHNYHINPRKILSPEQLDCLRDLFPTAIGAQVLVSGFLVVLMKSQSDIRAAYHQGSVSEVAGLAVTFNDFSLQPKSRTWISGVELRGGSRPLNGQGCLGLRLQLVDGESAVTTITHGFMADLPPAKPDRIETPELEDLGELSRQNAPIDKEIWLKEEEKRVGTISLTFDNPSRVYPFPTGYMHDLSLITGKSLPSLLPPPGHALVSDWASYSEALSGEAVHTVRMATWTGQAVNPQGSIIEDSVLDSSVIGVQYLWDRSTHSQKASLLWITNPLIARLGEWCGSVLCLGTRHDMLSKAIVFQNYQIQYAPNTDLPVENLYRPVIGGGFLLPDYIRAAKIVAGKQAIEDDDLRQRSMRERLARALGIGRK</sequence>
<comment type="caution">
    <text evidence="1">The sequence shown here is derived from an EMBL/GenBank/DDBJ whole genome shotgun (WGS) entry which is preliminary data.</text>
</comment>
<protein>
    <submittedName>
        <fullName evidence="1">Uncharacterized protein</fullName>
    </submittedName>
</protein>
<reference evidence="1" key="1">
    <citation type="submission" date="2022-12" db="EMBL/GenBank/DDBJ databases">
        <authorList>
            <person name="Petersen C."/>
        </authorList>
    </citation>
    <scope>NUCLEOTIDE SEQUENCE</scope>
    <source>
        <strain evidence="1">IBT 30728</strain>
    </source>
</reference>
<dbReference type="GeneID" id="81620115"/>
<evidence type="ECO:0000313" key="2">
    <source>
        <dbReference type="Proteomes" id="UP001148312"/>
    </source>
</evidence>
<accession>A0A9X0C257</accession>